<dbReference type="EMBL" id="DOTR01000032">
    <property type="protein sequence ID" value="HCA01801.1"/>
    <property type="molecule type" value="Genomic_DNA"/>
</dbReference>
<protein>
    <submittedName>
        <fullName evidence="3">DUF262 domain-containing protein</fullName>
    </submittedName>
</protein>
<dbReference type="PANTHER" id="PTHR35149:SF2">
    <property type="entry name" value="DUF262 DOMAIN-CONTAINING PROTEIN"/>
    <property type="match status" value="1"/>
</dbReference>
<organism evidence="3">
    <name type="scientific">Halomonas campaniensis</name>
    <dbReference type="NCBI Taxonomy" id="213554"/>
    <lineage>
        <taxon>Bacteria</taxon>
        <taxon>Pseudomonadati</taxon>
        <taxon>Pseudomonadota</taxon>
        <taxon>Gammaproteobacteria</taxon>
        <taxon>Oceanospirillales</taxon>
        <taxon>Halomonadaceae</taxon>
        <taxon>Halomonas</taxon>
    </lineage>
</organism>
<name>A0A3D0KF13_9GAMM</name>
<evidence type="ECO:0000313" key="3">
    <source>
        <dbReference type="EMBL" id="HCA01801.1"/>
    </source>
</evidence>
<sequence length="502" mass="57961">MFRELLEKTIHMTKPTEDEIQSLERDHVAPNIVVASTSIAALLDGESILGSDGSYIKGRLNIPEYQRPYRWQIKHLQRLMNDLSECFSPPTNGTPIKHDFYLGSIIIHQSRPPRMRADFLNIIDGQQRLISLALLSYVQKQRNLAKGIELTSPESQAQALRNLRWLEKQSMPTVDFNRVNITLVVTRSEDDAYRFFETQNTGGIRLDGPSILKAHHLRGVPGQEQDTQARRWEAWGKLDDTMDSLMKARHWQRLKWRKLSSHRQPLKLREEIVEELAERTGQGQDLAYRTARVSHIGASQSLHVDSGYAMRQPLNTGTNAIHYFDYFHGLRRAVLIRRDDISLESFHQFYDKLIVQANGSVFLRKLFDCAVLLYVSQFGRQRLLEAGYWLFRVIFSPRLSNEKAVRESTAQSFVELNPVLDWIAYSYTHDELIETLQGFSYSIAERLDENGVKYRFVRTVQAYFSMSLNEPGEALHTNFDVELKQAITKMFKKHSSSLAGTK</sequence>
<dbReference type="AlphaFoldDB" id="A0A3D0KF13"/>
<accession>A0A3D0KF13</accession>
<dbReference type="PANTHER" id="PTHR35149">
    <property type="entry name" value="SLL5132 PROTEIN"/>
    <property type="match status" value="1"/>
</dbReference>
<feature type="domain" description="GmrSD restriction endonucleases N-terminal" evidence="1">
    <location>
        <begin position="58"/>
        <end position="216"/>
    </location>
</feature>
<feature type="domain" description="DUF7834" evidence="2">
    <location>
        <begin position="225"/>
        <end position="443"/>
    </location>
</feature>
<evidence type="ECO:0000259" key="1">
    <source>
        <dbReference type="Pfam" id="PF03235"/>
    </source>
</evidence>
<dbReference type="Pfam" id="PF03235">
    <property type="entry name" value="GmrSD_N"/>
    <property type="match status" value="1"/>
</dbReference>
<comment type="caution">
    <text evidence="3">The sequence shown here is derived from an EMBL/GenBank/DDBJ whole genome shotgun (WGS) entry which is preliminary data.</text>
</comment>
<gene>
    <name evidence="3" type="ORF">DEO68_06375</name>
</gene>
<reference evidence="3" key="1">
    <citation type="journal article" date="2018" name="Nat. Biotechnol.">
        <title>A standardized bacterial taxonomy based on genome phylogeny substantially revises the tree of life.</title>
        <authorList>
            <person name="Parks D.H."/>
            <person name="Chuvochina M."/>
            <person name="Waite D.W."/>
            <person name="Rinke C."/>
            <person name="Skarshewski A."/>
            <person name="Chaumeil P.A."/>
            <person name="Hugenholtz P."/>
        </authorList>
    </citation>
    <scope>NUCLEOTIDE SEQUENCE [LARGE SCALE GENOMIC DNA]</scope>
    <source>
        <strain evidence="3">UBA11284</strain>
    </source>
</reference>
<dbReference type="InterPro" id="IPR004919">
    <property type="entry name" value="GmrSD_N"/>
</dbReference>
<proteinExistence type="predicted"/>
<evidence type="ECO:0000259" key="2">
    <source>
        <dbReference type="Pfam" id="PF25202"/>
    </source>
</evidence>
<dbReference type="Pfam" id="PF25202">
    <property type="entry name" value="DUF7834"/>
    <property type="match status" value="1"/>
</dbReference>
<dbReference type="InterPro" id="IPR057156">
    <property type="entry name" value="DUF7834"/>
</dbReference>